<evidence type="ECO:0000313" key="4">
    <source>
        <dbReference type="EMBL" id="MCT2399173.1"/>
    </source>
</evidence>
<evidence type="ECO:0000259" key="3">
    <source>
        <dbReference type="Pfam" id="PF06094"/>
    </source>
</evidence>
<dbReference type="InterPro" id="IPR045038">
    <property type="entry name" value="AIG2-like"/>
</dbReference>
<reference evidence="4" key="1">
    <citation type="submission" date="2022-09" db="EMBL/GenBank/DDBJ databases">
        <title>Novosphingobium sp. Nov., a polycyclic aromatic hydrocarbon-degrading bacterium isolated form mangrove sediments in HongKong.</title>
        <authorList>
            <person name="Hu Z."/>
        </authorList>
    </citation>
    <scope>NUCLEOTIDE SEQUENCE</scope>
    <source>
        <strain evidence="4">HK4-1</strain>
    </source>
</reference>
<gene>
    <name evidence="4" type="ORF">NZK81_06415</name>
</gene>
<feature type="domain" description="Gamma-glutamylcyclotransferase AIG2-like" evidence="3">
    <location>
        <begin position="7"/>
        <end position="126"/>
    </location>
</feature>
<dbReference type="SUPFAM" id="SSF110857">
    <property type="entry name" value="Gamma-glutamyl cyclotransferase-like"/>
    <property type="match status" value="1"/>
</dbReference>
<dbReference type="RefSeq" id="WP_260045027.1">
    <property type="nucleotide sequence ID" value="NZ_JANZXA010000003.1"/>
</dbReference>
<dbReference type="Pfam" id="PF06094">
    <property type="entry name" value="GGACT"/>
    <property type="match status" value="1"/>
</dbReference>
<dbReference type="InterPro" id="IPR009288">
    <property type="entry name" value="AIG2-like_dom"/>
</dbReference>
<organism evidence="4 5">
    <name type="scientific">Novosphingobium mangrovi</name>
    <name type="common">ex Huang et al. 2023</name>
    <dbReference type="NCBI Taxonomy" id="2976432"/>
    <lineage>
        <taxon>Bacteria</taxon>
        <taxon>Pseudomonadati</taxon>
        <taxon>Pseudomonadota</taxon>
        <taxon>Alphaproteobacteria</taxon>
        <taxon>Sphingomonadales</taxon>
        <taxon>Sphingomonadaceae</taxon>
        <taxon>Novosphingobium</taxon>
    </lineage>
</organism>
<evidence type="ECO:0000256" key="2">
    <source>
        <dbReference type="ARBA" id="ARBA00030602"/>
    </source>
</evidence>
<dbReference type="EMBL" id="JANZXA010000003">
    <property type="protein sequence ID" value="MCT2399173.1"/>
    <property type="molecule type" value="Genomic_DNA"/>
</dbReference>
<name>A0ABT2I2Z6_9SPHN</name>
<dbReference type="Gene3D" id="3.10.490.10">
    <property type="entry name" value="Gamma-glutamyl cyclotransferase-like"/>
    <property type="match status" value="1"/>
</dbReference>
<dbReference type="PANTHER" id="PTHR31544">
    <property type="entry name" value="AIG2-LIKE PROTEIN D"/>
    <property type="match status" value="1"/>
</dbReference>
<keyword evidence="5" id="KW-1185">Reference proteome</keyword>
<dbReference type="CDD" id="cd06661">
    <property type="entry name" value="GGCT_like"/>
    <property type="match status" value="1"/>
</dbReference>
<evidence type="ECO:0000256" key="1">
    <source>
        <dbReference type="ARBA" id="ARBA00022679"/>
    </source>
</evidence>
<comment type="caution">
    <text evidence="4">The sequence shown here is derived from an EMBL/GenBank/DDBJ whole genome shotgun (WGS) entry which is preliminary data.</text>
</comment>
<keyword evidence="1" id="KW-0808">Transferase</keyword>
<dbReference type="InterPro" id="IPR036568">
    <property type="entry name" value="GGCT-like_sf"/>
</dbReference>
<dbReference type="InterPro" id="IPR013024">
    <property type="entry name" value="GGCT-like"/>
</dbReference>
<accession>A0ABT2I2Z6</accession>
<proteinExistence type="predicted"/>
<protein>
    <recommendedName>
        <fullName evidence="2">Putative gamma-glutamylcyclotransferase</fullName>
    </recommendedName>
</protein>
<dbReference type="Proteomes" id="UP001165583">
    <property type="component" value="Unassembled WGS sequence"/>
</dbReference>
<sequence>MDQRRRLFVYGTLQPQASTRMGRWVGARLEHAQAATVPGRLFAIRGGNGWFPALVPAKSGARVRGTLCDLVLAPGDLARLDRYEGREYRRMGLPVRTDDGTVRQAQVYLWRIALPPASPVIGDGDFLDWLRRTRRASFTTPRNGA</sequence>
<evidence type="ECO:0000313" key="5">
    <source>
        <dbReference type="Proteomes" id="UP001165583"/>
    </source>
</evidence>
<dbReference type="PANTHER" id="PTHR31544:SF2">
    <property type="entry name" value="AIG2-LIKE PROTEIN D"/>
    <property type="match status" value="1"/>
</dbReference>